<dbReference type="VEuPathDB" id="VectorBase:CSON005554"/>
<reference evidence="10" key="2">
    <citation type="submission" date="2018-07" db="EMBL/GenBank/DDBJ databases">
        <authorList>
            <person name="Quirk P.G."/>
            <person name="Krulwich T.A."/>
        </authorList>
    </citation>
    <scope>NUCLEOTIDE SEQUENCE</scope>
</reference>
<evidence type="ECO:0000256" key="3">
    <source>
        <dbReference type="ARBA" id="ARBA00022771"/>
    </source>
</evidence>
<feature type="domain" description="C2HC/C3H-type" evidence="8">
    <location>
        <begin position="184"/>
        <end position="213"/>
    </location>
</feature>
<feature type="compositionally biased region" description="Low complexity" evidence="7">
    <location>
        <begin position="1035"/>
        <end position="1053"/>
    </location>
</feature>
<organism evidence="10">
    <name type="scientific">Culicoides sonorensis</name>
    <name type="common">Biting midge</name>
    <dbReference type="NCBI Taxonomy" id="179676"/>
    <lineage>
        <taxon>Eukaryota</taxon>
        <taxon>Metazoa</taxon>
        <taxon>Ecdysozoa</taxon>
        <taxon>Arthropoda</taxon>
        <taxon>Hexapoda</taxon>
        <taxon>Insecta</taxon>
        <taxon>Pterygota</taxon>
        <taxon>Neoptera</taxon>
        <taxon>Endopterygota</taxon>
        <taxon>Diptera</taxon>
        <taxon>Nematocera</taxon>
        <taxon>Chironomoidea</taxon>
        <taxon>Ceratopogonidae</taxon>
        <taxon>Ceratopogoninae</taxon>
        <taxon>Culicoides</taxon>
        <taxon>Monoculicoides</taxon>
    </lineage>
</organism>
<feature type="region of interest" description="Disordered" evidence="7">
    <location>
        <begin position="1"/>
        <end position="58"/>
    </location>
</feature>
<dbReference type="Pfam" id="PF13913">
    <property type="entry name" value="zf-C2HC_2"/>
    <property type="match status" value="2"/>
</dbReference>
<keyword evidence="4" id="KW-0862">Zinc</keyword>
<name>A0A336LYU4_CULSO</name>
<dbReference type="EMBL" id="UFQS01000218">
    <property type="protein sequence ID" value="SSX01509.1"/>
    <property type="molecule type" value="Genomic_DNA"/>
</dbReference>
<dbReference type="EMBL" id="UFQT01000218">
    <property type="protein sequence ID" value="SSX21889.1"/>
    <property type="molecule type" value="Genomic_DNA"/>
</dbReference>
<evidence type="ECO:0000256" key="1">
    <source>
        <dbReference type="ARBA" id="ARBA00010843"/>
    </source>
</evidence>
<dbReference type="GO" id="GO:0008270">
    <property type="term" value="F:zinc ion binding"/>
    <property type="evidence" value="ECO:0007669"/>
    <property type="project" value="UniProtKB-KW"/>
</dbReference>
<evidence type="ECO:0000256" key="4">
    <source>
        <dbReference type="ARBA" id="ARBA00022833"/>
    </source>
</evidence>
<feature type="region of interest" description="Disordered" evidence="7">
    <location>
        <begin position="1019"/>
        <end position="1053"/>
    </location>
</feature>
<evidence type="ECO:0000256" key="6">
    <source>
        <dbReference type="PROSITE-ProRule" id="PRU01371"/>
    </source>
</evidence>
<dbReference type="InterPro" id="IPR026104">
    <property type="entry name" value="ZNF_C2HC_dom_1C"/>
</dbReference>
<proteinExistence type="inferred from homology"/>
<keyword evidence="2" id="KW-0479">Metal-binding</keyword>
<evidence type="ECO:0000256" key="7">
    <source>
        <dbReference type="SAM" id="MobiDB-lite"/>
    </source>
</evidence>
<protein>
    <submittedName>
        <fullName evidence="10">CSON005554 protein</fullName>
    </submittedName>
</protein>
<feature type="region of interest" description="Disordered" evidence="7">
    <location>
        <begin position="890"/>
        <end position="918"/>
    </location>
</feature>
<feature type="compositionally biased region" description="Basic residues" evidence="7">
    <location>
        <begin position="1"/>
        <end position="10"/>
    </location>
</feature>
<accession>A0A336LYU4</accession>
<evidence type="ECO:0000259" key="8">
    <source>
        <dbReference type="PROSITE" id="PS52027"/>
    </source>
</evidence>
<dbReference type="PROSITE" id="PS52027">
    <property type="entry name" value="ZF_C2HC_C3H"/>
    <property type="match status" value="1"/>
</dbReference>
<dbReference type="AlphaFoldDB" id="A0A336LYU4"/>
<dbReference type="Gene3D" id="3.30.160.60">
    <property type="entry name" value="Classic Zinc Finger"/>
    <property type="match status" value="1"/>
</dbReference>
<feature type="region of interest" description="Disordered" evidence="7">
    <location>
        <begin position="981"/>
        <end position="1005"/>
    </location>
</feature>
<feature type="compositionally biased region" description="Basic and acidic residues" evidence="7">
    <location>
        <begin position="268"/>
        <end position="281"/>
    </location>
</feature>
<feature type="region of interest" description="Disordered" evidence="7">
    <location>
        <begin position="690"/>
        <end position="720"/>
    </location>
</feature>
<feature type="compositionally biased region" description="Low complexity" evidence="7">
    <location>
        <begin position="39"/>
        <end position="52"/>
    </location>
</feature>
<evidence type="ECO:0000256" key="5">
    <source>
        <dbReference type="ARBA" id="ARBA00023054"/>
    </source>
</evidence>
<sequence length="1117" mass="125624">MWHKLFKSKSAKVPTTEFSNASSSEFQTSNITSSEFERNTLNNLNNNTSNEMSNKRPINKFTNAFKRVTLKRAHSAGSNSNKKKQNGKNKNYNDDDDDEDELSVLENIPGFRESSISNTINIPQREFDDRYLTSFSTFRVGSAEFNSPTPEPRQIFVPETPEPVDFGKLIEQLDVIPSTNIQLELEPCPICTRKFVPESLAKHVGICEKMAMKKRKVFDSSKQRIEGTELASYRPPPQLPGVSTTQKQHSVDSHLVKVSPPKTTPLPRKFERTPSLDRTPMKDIMTSSSANSKSSTMKRVTNQSQSEMCPYCERTFGFKAYDRHVEWCKEKAYLKQMSSNNKETVSAAKERLQARIKYKAPCVKTKRQLTREKYSGGSLSCSGSTNSLNDIGTSLFKQKDYACSVKGDKKNSFSMANSMTSSMTSESGLSDRNYDPFVSAKRQLEELFSPTTNNNNTTTLTHNTANNITNNTNKSSTNINKKNNNTNLMTSSMKVTPITAKTTAPNTSLPNRSNFRRASSLRLSKKVSKPLFSQNTRSNIQRGLSPDDGPVSPHFVRANEYDEIPVKSAYNALQGMQQNENLISSNKSSTPIRATPPKTPIFDETPIFKRMNSSELRKNLKLELRNPNTTSNQDFSVSKTDSLAAFLKYEKDLKDSSSCLSEKDLKDKSNTCLSKRSSIINESKENIVENNERLPEIKTSNAPTTAPTTPNNNNTRISPIGKLEPIQKNKLNNYNNHDIICDVLSLKVTKLSDSDNSSTGSSTASAKSTSKRDDTPEKLISSNRNSTERRNVLRRQMKLNKDNILYDLSPDSDPYSEECDKNISQLEAERDNNPKFKRNISSDTANDLESIFDDFDFDEFISSFEDDENYPIFKDYKNILLSRTINDSKNISNDRSEIDSNFEEEKTPRNEKGNNNNEIKVPVGLKVNLDDLSPVEKDLLKSVNELNDMCNQNMYPVDSDDLSSIEGFPLRKLAGSKMSADSAYGSLSRQSPPERASNRRTTKARAMGTIDMLKMPDIQQHNKHQGRHSIRPRDNNLSMSSSGSESSLPPISSNLKTHKMELHPHNEKVQSNNNNNNYNSSGSDCKLSKFCHECGARFKLASAKFCMDCGVKRIVIE</sequence>
<feature type="compositionally biased region" description="Low complexity" evidence="7">
    <location>
        <begin position="451"/>
        <end position="488"/>
    </location>
</feature>
<dbReference type="PANTHER" id="PTHR14649">
    <property type="entry name" value="ZINC FINGER C2HC DOMAIN-CONTAINING PROTEIN 1C"/>
    <property type="match status" value="1"/>
</dbReference>
<dbReference type="InterPro" id="IPR049899">
    <property type="entry name" value="Znf_C2HC_C3H"/>
</dbReference>
<feature type="compositionally biased region" description="Low complexity" evidence="7">
    <location>
        <begin position="701"/>
        <end position="715"/>
    </location>
</feature>
<feature type="compositionally biased region" description="Polar residues" evidence="7">
    <location>
        <begin position="16"/>
        <end position="34"/>
    </location>
</feature>
<dbReference type="OMA" id="ASSNDCH"/>
<evidence type="ECO:0000256" key="2">
    <source>
        <dbReference type="ARBA" id="ARBA00022723"/>
    </source>
</evidence>
<evidence type="ECO:0000313" key="9">
    <source>
        <dbReference type="EMBL" id="SSX01509.1"/>
    </source>
</evidence>
<dbReference type="PANTHER" id="PTHR14649:SF1">
    <property type="entry name" value="ZINC FINGER C2HC DOMAIN-CONTAINING PROTEIN 1C"/>
    <property type="match status" value="1"/>
</dbReference>
<feature type="region of interest" description="Disordered" evidence="7">
    <location>
        <begin position="449"/>
        <end position="488"/>
    </location>
</feature>
<feature type="region of interest" description="Disordered" evidence="7">
    <location>
        <begin position="71"/>
        <end position="100"/>
    </location>
</feature>
<feature type="compositionally biased region" description="Basic residues" evidence="7">
    <location>
        <begin position="1021"/>
        <end position="1030"/>
    </location>
</feature>
<feature type="region of interest" description="Disordered" evidence="7">
    <location>
        <begin position="752"/>
        <end position="790"/>
    </location>
</feature>
<feature type="compositionally biased region" description="Basic and acidic residues" evidence="7">
    <location>
        <begin position="892"/>
        <end position="912"/>
    </location>
</feature>
<keyword evidence="3 6" id="KW-0863">Zinc-finger</keyword>
<evidence type="ECO:0000313" key="10">
    <source>
        <dbReference type="EMBL" id="SSX21889.1"/>
    </source>
</evidence>
<gene>
    <name evidence="10" type="primary">CSON005554</name>
</gene>
<feature type="compositionally biased region" description="Low complexity" evidence="7">
    <location>
        <begin position="754"/>
        <end position="768"/>
    </location>
</feature>
<comment type="similarity">
    <text evidence="1">Belongs to the ZC2HC1 family.</text>
</comment>
<reference evidence="9" key="1">
    <citation type="submission" date="2018-04" db="EMBL/GenBank/DDBJ databases">
        <authorList>
            <person name="Go L.Y."/>
            <person name="Mitchell J.A."/>
        </authorList>
    </citation>
    <scope>NUCLEOTIDE SEQUENCE</scope>
    <source>
        <tissue evidence="9">Whole organism</tissue>
    </source>
</reference>
<keyword evidence="5" id="KW-0175">Coiled coil</keyword>
<feature type="region of interest" description="Disordered" evidence="7">
    <location>
        <begin position="227"/>
        <end position="301"/>
    </location>
</feature>